<evidence type="ECO:0000313" key="1">
    <source>
        <dbReference type="EMBL" id="THZ49623.1"/>
    </source>
</evidence>
<organism evidence="1 2">
    <name type="scientific">Aureobasidium pullulans</name>
    <name type="common">Black yeast</name>
    <name type="synonym">Pullularia pullulans</name>
    <dbReference type="NCBI Taxonomy" id="5580"/>
    <lineage>
        <taxon>Eukaryota</taxon>
        <taxon>Fungi</taxon>
        <taxon>Dikarya</taxon>
        <taxon>Ascomycota</taxon>
        <taxon>Pezizomycotina</taxon>
        <taxon>Dothideomycetes</taxon>
        <taxon>Dothideomycetidae</taxon>
        <taxon>Dothideales</taxon>
        <taxon>Saccotheciaceae</taxon>
        <taxon>Aureobasidium</taxon>
    </lineage>
</organism>
<dbReference type="EMBL" id="QZBN01000220">
    <property type="protein sequence ID" value="THZ49623.1"/>
    <property type="molecule type" value="Genomic_DNA"/>
</dbReference>
<accession>A0A4S9VD01</accession>
<dbReference type="Proteomes" id="UP000310121">
    <property type="component" value="Unassembled WGS sequence"/>
</dbReference>
<gene>
    <name evidence="1" type="ORF">D6C90_03316</name>
</gene>
<reference evidence="1 2" key="1">
    <citation type="submission" date="2018-10" db="EMBL/GenBank/DDBJ databases">
        <title>Fifty Aureobasidium pullulans genomes reveal a recombining polyextremotolerant generalist.</title>
        <authorList>
            <person name="Gostincar C."/>
            <person name="Turk M."/>
            <person name="Zajc J."/>
            <person name="Gunde-Cimerman N."/>
        </authorList>
    </citation>
    <scope>NUCLEOTIDE SEQUENCE [LARGE SCALE GENOMIC DNA]</scope>
    <source>
        <strain evidence="1 2">EXF-3844</strain>
    </source>
</reference>
<name>A0A4S9VD01_AURPU</name>
<comment type="caution">
    <text evidence="1">The sequence shown here is derived from an EMBL/GenBank/DDBJ whole genome shotgun (WGS) entry which is preliminary data.</text>
</comment>
<proteinExistence type="predicted"/>
<sequence>MRRRRALYSSSSDQPWYQDSSDAQRAANLAPTAQWHWTAIYDHLPYSNTIHHLRILKFAFEPVLQISHIELLFAEYLFEQRLSACHIDIFLAIGIYVSAHNLLYHDHGQGNNTLDYNCQDDRIRDEYTYCSGGCGLSSIHEYYTRYNIDDIENFFICSNFF</sequence>
<protein>
    <submittedName>
        <fullName evidence="1">Uncharacterized protein</fullName>
    </submittedName>
</protein>
<dbReference type="AlphaFoldDB" id="A0A4S9VD01"/>
<evidence type="ECO:0000313" key="2">
    <source>
        <dbReference type="Proteomes" id="UP000310121"/>
    </source>
</evidence>